<gene>
    <name evidence="3" type="primary">SYT14</name>
    <name evidence="3" type="ORF">AWC38_SpisGene21077</name>
</gene>
<dbReference type="Proteomes" id="UP000225706">
    <property type="component" value="Unassembled WGS sequence"/>
</dbReference>
<proteinExistence type="predicted"/>
<dbReference type="STRING" id="50429.A0A2B4RE33"/>
<keyword evidence="1" id="KW-0812">Transmembrane</keyword>
<dbReference type="Pfam" id="PF00168">
    <property type="entry name" value="C2"/>
    <property type="match status" value="1"/>
</dbReference>
<evidence type="ECO:0000313" key="4">
    <source>
        <dbReference type="Proteomes" id="UP000225706"/>
    </source>
</evidence>
<feature type="transmembrane region" description="Helical" evidence="1">
    <location>
        <begin position="46"/>
        <end position="64"/>
    </location>
</feature>
<keyword evidence="1" id="KW-0472">Membrane</keyword>
<evidence type="ECO:0000313" key="3">
    <source>
        <dbReference type="EMBL" id="PFX14740.1"/>
    </source>
</evidence>
<dbReference type="PANTHER" id="PTHR46129">
    <property type="entry name" value="SYNAPTOTAGMIN 14, ISOFORM D"/>
    <property type="match status" value="1"/>
</dbReference>
<dbReference type="AlphaFoldDB" id="A0A2B4RE33"/>
<evidence type="ECO:0000256" key="1">
    <source>
        <dbReference type="SAM" id="Phobius"/>
    </source>
</evidence>
<keyword evidence="4" id="KW-1185">Reference proteome</keyword>
<evidence type="ECO:0000259" key="2">
    <source>
        <dbReference type="PROSITE" id="PS50004"/>
    </source>
</evidence>
<name>A0A2B4RE33_STYPI</name>
<dbReference type="InterPro" id="IPR035892">
    <property type="entry name" value="C2_domain_sf"/>
</dbReference>
<comment type="caution">
    <text evidence="3">The sequence shown here is derived from an EMBL/GenBank/DDBJ whole genome shotgun (WGS) entry which is preliminary data.</text>
</comment>
<dbReference type="Gene3D" id="2.60.40.150">
    <property type="entry name" value="C2 domain"/>
    <property type="match status" value="1"/>
</dbReference>
<dbReference type="EMBL" id="LSMT01000738">
    <property type="protein sequence ID" value="PFX14740.1"/>
    <property type="molecule type" value="Genomic_DNA"/>
</dbReference>
<dbReference type="OrthoDB" id="5978493at2759"/>
<accession>A0A2B4RE33</accession>
<feature type="domain" description="C2" evidence="2">
    <location>
        <begin position="198"/>
        <end position="320"/>
    </location>
</feature>
<protein>
    <submittedName>
        <fullName evidence="3">Synaptotagmin-14</fullName>
    </submittedName>
</protein>
<reference evidence="4" key="1">
    <citation type="journal article" date="2017" name="bioRxiv">
        <title>Comparative analysis of the genomes of Stylophora pistillata and Acropora digitifera provides evidence for extensive differences between species of corals.</title>
        <authorList>
            <person name="Voolstra C.R."/>
            <person name="Li Y."/>
            <person name="Liew Y.J."/>
            <person name="Baumgarten S."/>
            <person name="Zoccola D."/>
            <person name="Flot J.-F."/>
            <person name="Tambutte S."/>
            <person name="Allemand D."/>
            <person name="Aranda M."/>
        </authorList>
    </citation>
    <scope>NUCLEOTIDE SEQUENCE [LARGE SCALE GENOMIC DNA]</scope>
</reference>
<sequence length="337" mass="37517">MRALVFCVISSIYFNGYNSVYGVETTSGPSATSNEQFTVPKPAIIFLGFLGICLLVVFILYKILHSDICKLDRNKLAGVSQAEYAELGQSAALEDESLDESDSVDFIERETTASDRSDDHPMHKPAPYVKSRSLGDLFAEKPRQPPAPQRKLTQWERPSIEAVKAASHLNVLSAYGDTGGGQRVRRKSRKESRGDITCIAKIQVSVAFAQTAQRLEVTIIRVQDFPEAISVNSATSSMSIHLTLMPSKRYRFKTKTKSTSDVTINETFVMRGVSANELMDSSLRFRIYAQGSMKTGRLLGETQTHVTDFDLDDMVSTMWIMVPPAEEHKKSSSKQRK</sequence>
<dbReference type="GO" id="GO:0005543">
    <property type="term" value="F:phospholipid binding"/>
    <property type="evidence" value="ECO:0007669"/>
    <property type="project" value="TreeGrafter"/>
</dbReference>
<dbReference type="InterPro" id="IPR043541">
    <property type="entry name" value="SYT14/14L/16"/>
</dbReference>
<keyword evidence="1" id="KW-1133">Transmembrane helix</keyword>
<organism evidence="3 4">
    <name type="scientific">Stylophora pistillata</name>
    <name type="common">Smooth cauliflower coral</name>
    <dbReference type="NCBI Taxonomy" id="50429"/>
    <lineage>
        <taxon>Eukaryota</taxon>
        <taxon>Metazoa</taxon>
        <taxon>Cnidaria</taxon>
        <taxon>Anthozoa</taxon>
        <taxon>Hexacorallia</taxon>
        <taxon>Scleractinia</taxon>
        <taxon>Astrocoeniina</taxon>
        <taxon>Pocilloporidae</taxon>
        <taxon>Stylophora</taxon>
    </lineage>
</organism>
<dbReference type="InterPro" id="IPR000008">
    <property type="entry name" value="C2_dom"/>
</dbReference>
<dbReference type="SUPFAM" id="SSF49562">
    <property type="entry name" value="C2 domain (Calcium/lipid-binding domain, CaLB)"/>
    <property type="match status" value="1"/>
</dbReference>
<dbReference type="PROSITE" id="PS50004">
    <property type="entry name" value="C2"/>
    <property type="match status" value="1"/>
</dbReference>
<dbReference type="PANTHER" id="PTHR46129:SF2">
    <property type="entry name" value="SYNAPTOTAGMIN 14, ISOFORM D"/>
    <property type="match status" value="1"/>
</dbReference>